<evidence type="ECO:0000313" key="2">
    <source>
        <dbReference type="Proteomes" id="UP000507245"/>
    </source>
</evidence>
<gene>
    <name evidence="1" type="ORF">ORAREDHAP_LOCUS49781</name>
</gene>
<dbReference type="Proteomes" id="UP000507245">
    <property type="component" value="Unassembled WGS sequence"/>
</dbReference>
<organism evidence="1 2">
    <name type="scientific">Prunus armeniaca</name>
    <name type="common">Apricot</name>
    <name type="synonym">Armeniaca vulgaris</name>
    <dbReference type="NCBI Taxonomy" id="36596"/>
    <lineage>
        <taxon>Eukaryota</taxon>
        <taxon>Viridiplantae</taxon>
        <taxon>Streptophyta</taxon>
        <taxon>Embryophyta</taxon>
        <taxon>Tracheophyta</taxon>
        <taxon>Spermatophyta</taxon>
        <taxon>Magnoliopsida</taxon>
        <taxon>eudicotyledons</taxon>
        <taxon>Gunneridae</taxon>
        <taxon>Pentapetalae</taxon>
        <taxon>rosids</taxon>
        <taxon>fabids</taxon>
        <taxon>Rosales</taxon>
        <taxon>Rosaceae</taxon>
        <taxon>Amygdaloideae</taxon>
        <taxon>Amygdaleae</taxon>
        <taxon>Prunus</taxon>
    </lineage>
</organism>
<reference evidence="2" key="1">
    <citation type="journal article" date="2020" name="Genome Biol.">
        <title>Gamete binning: chromosome-level and haplotype-resolved genome assembly enabled by high-throughput single-cell sequencing of gamete genomes.</title>
        <authorList>
            <person name="Campoy J.A."/>
            <person name="Sun H."/>
            <person name="Goel M."/>
            <person name="Jiao W.-B."/>
            <person name="Folz-Donahue K."/>
            <person name="Wang N."/>
            <person name="Rubio M."/>
            <person name="Liu C."/>
            <person name="Kukat C."/>
            <person name="Ruiz D."/>
            <person name="Huettel B."/>
            <person name="Schneeberger K."/>
        </authorList>
    </citation>
    <scope>NUCLEOTIDE SEQUENCE [LARGE SCALE GENOMIC DNA]</scope>
    <source>
        <strain evidence="2">cv. Rojo Pasion</strain>
    </source>
</reference>
<protein>
    <submittedName>
        <fullName evidence="1">Uncharacterized protein</fullName>
    </submittedName>
</protein>
<sequence>MSKLQEMDSALPENIKEVIHNFDGSDGVFVNRLSLTSDGHIQMQGKRLDADILHPEEKETLNAKHKMVVRFFGRGPEPEEEYLQMLNLVKYDNGTYSFEQGWDKVVKGSKLKNEGMIDLWSFVEKIDEENKKKNGPSFHRYFIMAKVNQGTTKKRGGSEGV</sequence>
<name>A0A6J5Y8M3_PRUAR</name>
<dbReference type="OrthoDB" id="1171834at2759"/>
<dbReference type="EMBL" id="CAEKKB010000008">
    <property type="protein sequence ID" value="CAB4320777.1"/>
    <property type="molecule type" value="Genomic_DNA"/>
</dbReference>
<accession>A0A6J5Y8M3</accession>
<dbReference type="AlphaFoldDB" id="A0A6J5Y8M3"/>
<keyword evidence="2" id="KW-1185">Reference proteome</keyword>
<evidence type="ECO:0000313" key="1">
    <source>
        <dbReference type="EMBL" id="CAB4320777.1"/>
    </source>
</evidence>
<proteinExistence type="predicted"/>